<dbReference type="SUPFAM" id="SSF52540">
    <property type="entry name" value="P-loop containing nucleoside triphosphate hydrolases"/>
    <property type="match status" value="1"/>
</dbReference>
<dbReference type="Gene3D" id="3.40.50.150">
    <property type="entry name" value="Vaccinia Virus protein VP39"/>
    <property type="match status" value="1"/>
</dbReference>
<protein>
    <submittedName>
        <fullName evidence="3">Restriction endonuclease</fullName>
    </submittedName>
</protein>
<dbReference type="InterPro" id="IPR029063">
    <property type="entry name" value="SAM-dependent_MTases_sf"/>
</dbReference>
<name>A0A2P4R7V2_9LACO</name>
<feature type="domain" description="Helicase ATP-binding" evidence="2">
    <location>
        <begin position="317"/>
        <end position="487"/>
    </location>
</feature>
<dbReference type="PANTHER" id="PTHR47396:SF1">
    <property type="entry name" value="ATP-DEPENDENT HELICASE IRC3-RELATED"/>
    <property type="match status" value="1"/>
</dbReference>
<dbReference type="InterPro" id="IPR011639">
    <property type="entry name" value="MethylTrfase_TaqI-like_dom"/>
</dbReference>
<evidence type="ECO:0000313" key="3">
    <source>
        <dbReference type="EMBL" id="POH37342.1"/>
    </source>
</evidence>
<accession>A0A2P4R7V2</accession>
<keyword evidence="3" id="KW-0255">Endonuclease</keyword>
<dbReference type="SMART" id="SM00487">
    <property type="entry name" value="DEXDc"/>
    <property type="match status" value="1"/>
</dbReference>
<evidence type="ECO:0000259" key="2">
    <source>
        <dbReference type="PROSITE" id="PS51192"/>
    </source>
</evidence>
<dbReference type="InterPro" id="IPR002052">
    <property type="entry name" value="DNA_methylase_N6_adenine_CS"/>
</dbReference>
<dbReference type="PANTHER" id="PTHR47396">
    <property type="entry name" value="TYPE I RESTRICTION ENZYME ECOKI R PROTEIN"/>
    <property type="match status" value="1"/>
</dbReference>
<feature type="region of interest" description="Disordered" evidence="1">
    <location>
        <begin position="837"/>
        <end position="858"/>
    </location>
</feature>
<dbReference type="GO" id="GO:0016787">
    <property type="term" value="F:hydrolase activity"/>
    <property type="evidence" value="ECO:0007669"/>
    <property type="project" value="InterPro"/>
</dbReference>
<reference evidence="3" key="1">
    <citation type="submission" date="2018-01" db="EMBL/GenBank/DDBJ databases">
        <title>Genome sequnecing of Lactobacillus formosensis KACC 18721.</title>
        <authorList>
            <person name="Kim S.-J."/>
            <person name="Heo J."/>
        </authorList>
    </citation>
    <scope>NUCLEOTIDE SEQUENCE</scope>
    <source>
        <strain evidence="3">KACC 18721</strain>
    </source>
</reference>
<keyword evidence="3" id="KW-0378">Hydrolase</keyword>
<dbReference type="GO" id="GO:0003677">
    <property type="term" value="F:DNA binding"/>
    <property type="evidence" value="ECO:0007669"/>
    <property type="project" value="InterPro"/>
</dbReference>
<dbReference type="EMBL" id="PPWZ01000021">
    <property type="protein sequence ID" value="POH37342.1"/>
    <property type="molecule type" value="Genomic_DNA"/>
</dbReference>
<proteinExistence type="predicted"/>
<dbReference type="InterPro" id="IPR014001">
    <property type="entry name" value="Helicase_ATP-bd"/>
</dbReference>
<dbReference type="GO" id="GO:0032259">
    <property type="term" value="P:methylation"/>
    <property type="evidence" value="ECO:0007669"/>
    <property type="project" value="InterPro"/>
</dbReference>
<dbReference type="GO" id="GO:0004519">
    <property type="term" value="F:endonuclease activity"/>
    <property type="evidence" value="ECO:0007669"/>
    <property type="project" value="UniProtKB-KW"/>
</dbReference>
<gene>
    <name evidence="3" type="ORF">C2R26_03520</name>
</gene>
<dbReference type="GO" id="GO:0005524">
    <property type="term" value="F:ATP binding"/>
    <property type="evidence" value="ECO:0007669"/>
    <property type="project" value="InterPro"/>
</dbReference>
<dbReference type="PROSITE" id="PS51192">
    <property type="entry name" value="HELICASE_ATP_BIND_1"/>
    <property type="match status" value="1"/>
</dbReference>
<dbReference type="GO" id="GO:0006304">
    <property type="term" value="P:DNA modification"/>
    <property type="evidence" value="ECO:0007669"/>
    <property type="project" value="InterPro"/>
</dbReference>
<sequence length="1491" mass="171032">MQSNFEFLKADPLTADYFSSATQAEKSYALGLYSGEETSIRVIVENIARDIADQRFLNVSDKDTFNDVLRALKYDTSIDHDTLELFYNLKQSGNQAAHQLAVMTVSKTDQETGLRDLKRLYKLLAWFVNNFYDQTIDINDFREPQRENYIYTATSIASAAERNLIYIQSAKTENGHFLDYIGSEKIGKASVTDLEADMSENSNYLRQTAQKRINQYMETAGVPSKLEWAELAYRKNGEPHWFTDKDVHRVLERSKIEHSPNLAGQEWFKTDLATARKAIKAVKNNQSVIDTDNNEDQKPKIVLRPEQLESVKKTKKAFKNDKYSNMLWNAKMRFGKTLSALQLIKDEGYKHVLIMTHRPAVDESWFEDFAKIGMPEAGYLYGSKNQGATFESLRTGSKPFVYFASLQDLSGSKLVGGKVKDKNQELFAENWDLVIIDEAHEGTQTELAQQVLKHVQGPKTKVLELSGTPFNILDQYEDEQVYTWDYTMEQRAKQQWEIDHPHEPNPYAGLPRVNMFTFSMSDRFKNPKFSQVGGKSFNFKEFFKVNNQGNFVYEDYVKQFLRNITTPSKHTSYPFSTKQFRDQLRHTLWLMPGVREAGAMEHLLKQDPVLGEINGYKIINIVKDVKGEDKGITDQTDVDRVKAEIGDDPASTRTITLTVRKLTTGVTIKPWTGVIFLSNTNSSMQYLQAAFRAQTPYSDPHFGTKTDCFIFDFAPDRALTIMAESAQMNSGVGKRTTSVQKQRMSDLLNFLPIIGEQGNQMKPFHVDSMLKQIKKVYAEKAVKSGFEDDSLYSDELLMIKEADLEDFKDLKSIVGKTKRENTKVKVNINDQGLTDEQYDKTVKGQKKPKKERSPEEQAAIDQMNAMKKQRRTLISILRSISIRIPLMIYGMDVDLSKDISINTFVEKVDDQSWEEFMPKGVDKSLFRKFIKYYDPQVFLEAGQIIRQKVKELDNADPMERIEKLTDILGTFRNPDKETVLTPWRVVNMHLGKTVGGLSFFDSSYEYNTEDGESANHWINTDYTDQVFAPDTHILEINSKTGTYPLYMAASLYWKDFQKLNEQTAGKFALENELFIWQKILRENIFCIAKTPMAKSITIRTLCGFQNFDTNIEYVDGIVEDTKKDVKDEVKKIKGVFNNMKFDVIIGNPPYQQTVAKKETTNGQERVASVFQYFQTLSDQLADKYISLIYPGKRWLHRSGKGMQNFGKEQINDPHLEKLIYFEDASEVFPGVAIADGITIVFKNKLRDSDTFSYEYHESDGTVQTVDLQKPGEKLLILNPKDNSITQLMDHFVKKHGLLHISDSSVINQKLFRIESSFVEDHPKEVRPFNDNSSIKTNEVKLLTNNKSGKGGKASWFITDLNNIPVHHELINKWKVIVSSANAGGQKRDNQIEVIDNKSVFGRSRIALKMFDTREEAENFLKYANSYLIRYAFLLTDESLTSLGKEVPDLVDYGPNNKFIDFTQPIDNQLYELFGLSETQIRHVKLTVDNLR</sequence>
<dbReference type="PROSITE" id="PS00092">
    <property type="entry name" value="N6_MTASE"/>
    <property type="match status" value="1"/>
</dbReference>
<dbReference type="InterPro" id="IPR006935">
    <property type="entry name" value="Helicase/UvrB_N"/>
</dbReference>
<organism evidence="3">
    <name type="scientific">Companilactobacillus formosensis</name>
    <dbReference type="NCBI Taxonomy" id="1617889"/>
    <lineage>
        <taxon>Bacteria</taxon>
        <taxon>Bacillati</taxon>
        <taxon>Bacillota</taxon>
        <taxon>Bacilli</taxon>
        <taxon>Lactobacillales</taxon>
        <taxon>Lactobacillaceae</taxon>
        <taxon>Companilactobacillus</taxon>
    </lineage>
</organism>
<dbReference type="Pfam" id="PF07669">
    <property type="entry name" value="Eco57I"/>
    <property type="match status" value="1"/>
</dbReference>
<dbReference type="InterPro" id="IPR027417">
    <property type="entry name" value="P-loop_NTPase"/>
</dbReference>
<evidence type="ECO:0000256" key="1">
    <source>
        <dbReference type="SAM" id="MobiDB-lite"/>
    </source>
</evidence>
<dbReference type="InterPro" id="IPR050742">
    <property type="entry name" value="Helicase_Restrict-Modif_Enz"/>
</dbReference>
<dbReference type="GO" id="GO:0009007">
    <property type="term" value="F:site-specific DNA-methyltransferase (adenine-specific) activity"/>
    <property type="evidence" value="ECO:0007669"/>
    <property type="project" value="UniProtKB-EC"/>
</dbReference>
<dbReference type="SUPFAM" id="SSF53335">
    <property type="entry name" value="S-adenosyl-L-methionine-dependent methyltransferases"/>
    <property type="match status" value="1"/>
</dbReference>
<comment type="caution">
    <text evidence="3">The sequence shown here is derived from an EMBL/GenBank/DDBJ whole genome shotgun (WGS) entry which is preliminary data.</text>
</comment>
<dbReference type="GO" id="GO:0005829">
    <property type="term" value="C:cytosol"/>
    <property type="evidence" value="ECO:0007669"/>
    <property type="project" value="TreeGrafter"/>
</dbReference>
<keyword evidence="3" id="KW-0540">Nuclease</keyword>
<dbReference type="Gene3D" id="3.40.50.300">
    <property type="entry name" value="P-loop containing nucleotide triphosphate hydrolases"/>
    <property type="match status" value="2"/>
</dbReference>
<dbReference type="Pfam" id="PF04851">
    <property type="entry name" value="ResIII"/>
    <property type="match status" value="1"/>
</dbReference>